<protein>
    <submittedName>
        <fullName evidence="1">Uncharacterized protein</fullName>
    </submittedName>
</protein>
<dbReference type="AlphaFoldDB" id="X0WY54"/>
<reference evidence="1" key="1">
    <citation type="journal article" date="2014" name="Front. Microbiol.">
        <title>High frequency of phylogenetically diverse reductive dehalogenase-homologous genes in deep subseafloor sedimentary metagenomes.</title>
        <authorList>
            <person name="Kawai M."/>
            <person name="Futagami T."/>
            <person name="Toyoda A."/>
            <person name="Takaki Y."/>
            <person name="Nishi S."/>
            <person name="Hori S."/>
            <person name="Arai W."/>
            <person name="Tsubouchi T."/>
            <person name="Morono Y."/>
            <person name="Uchiyama I."/>
            <person name="Ito T."/>
            <person name="Fujiyama A."/>
            <person name="Inagaki F."/>
            <person name="Takami H."/>
        </authorList>
    </citation>
    <scope>NUCLEOTIDE SEQUENCE</scope>
    <source>
        <strain evidence="1">Expedition CK06-06</strain>
    </source>
</reference>
<name>X0WY54_9ZZZZ</name>
<evidence type="ECO:0000313" key="1">
    <source>
        <dbReference type="EMBL" id="GAG35879.1"/>
    </source>
</evidence>
<comment type="caution">
    <text evidence="1">The sequence shown here is derived from an EMBL/GenBank/DDBJ whole genome shotgun (WGS) entry which is preliminary data.</text>
</comment>
<dbReference type="EMBL" id="BARS01043088">
    <property type="protein sequence ID" value="GAG35879.1"/>
    <property type="molecule type" value="Genomic_DNA"/>
</dbReference>
<sequence length="199" mass="22132">AEFALFVTVGLVLSVPGTHLRDRVFTRLAWLDRDVIATADIDRTAPAPRAVFLLNSPSSLLALSVLPTWQVIHDDYETRIFALQMGRRALHWYRQDDRTMTLTFVSSPLLDLPFEALFLAGPPLPPPGAAYATSDFTATVQAVEPTGIRTVRFSFNRGLDDPSYQFLACVQGRLTRIAPPRSGQRIELPQVEPLMPFAP</sequence>
<accession>X0WY54</accession>
<organism evidence="1">
    <name type="scientific">marine sediment metagenome</name>
    <dbReference type="NCBI Taxonomy" id="412755"/>
    <lineage>
        <taxon>unclassified sequences</taxon>
        <taxon>metagenomes</taxon>
        <taxon>ecological metagenomes</taxon>
    </lineage>
</organism>
<proteinExistence type="predicted"/>
<gene>
    <name evidence="1" type="ORF">S01H1_65288</name>
</gene>
<feature type="non-terminal residue" evidence="1">
    <location>
        <position position="1"/>
    </location>
</feature>